<feature type="signal peptide" evidence="10">
    <location>
        <begin position="1"/>
        <end position="17"/>
    </location>
</feature>
<evidence type="ECO:0000256" key="8">
    <source>
        <dbReference type="PIRSR" id="PIRSR619791-2"/>
    </source>
</evidence>
<dbReference type="PROSITE" id="PS50292">
    <property type="entry name" value="PEROXIDASE_3"/>
    <property type="match status" value="1"/>
</dbReference>
<dbReference type="GO" id="GO:0004601">
    <property type="term" value="F:peroxidase activity"/>
    <property type="evidence" value="ECO:0007669"/>
    <property type="project" value="UniProtKB-KW"/>
</dbReference>
<evidence type="ECO:0000256" key="1">
    <source>
        <dbReference type="ARBA" id="ARBA00004613"/>
    </source>
</evidence>
<dbReference type="InterPro" id="IPR037120">
    <property type="entry name" value="Haem_peroxidase_sf_animal"/>
</dbReference>
<dbReference type="AlphaFoldDB" id="A0A6J2KI88"/>
<dbReference type="Gene3D" id="1.10.640.10">
    <property type="entry name" value="Haem peroxidase domain superfamily, animal type"/>
    <property type="match status" value="1"/>
</dbReference>
<dbReference type="OrthoDB" id="823504at2759"/>
<dbReference type="GeneID" id="114250824"/>
<feature type="region of interest" description="Disordered" evidence="9">
    <location>
        <begin position="37"/>
        <end position="59"/>
    </location>
</feature>
<dbReference type="Proteomes" id="UP000504629">
    <property type="component" value="Unplaced"/>
</dbReference>
<feature type="compositionally biased region" description="Polar residues" evidence="9">
    <location>
        <begin position="37"/>
        <end position="55"/>
    </location>
</feature>
<evidence type="ECO:0000313" key="11">
    <source>
        <dbReference type="Proteomes" id="UP000504629"/>
    </source>
</evidence>
<evidence type="ECO:0000256" key="4">
    <source>
        <dbReference type="ARBA" id="ARBA00022617"/>
    </source>
</evidence>
<evidence type="ECO:0000256" key="2">
    <source>
        <dbReference type="ARBA" id="ARBA00022525"/>
    </source>
</evidence>
<keyword evidence="3" id="KW-0575">Peroxidase</keyword>
<name>A0A6J2KI88_BOMMA</name>
<keyword evidence="5 10" id="KW-0732">Signal</keyword>
<dbReference type="PANTHER" id="PTHR11475:SF86">
    <property type="entry name" value="PEROXIDASE"/>
    <property type="match status" value="1"/>
</dbReference>
<dbReference type="InterPro" id="IPR010255">
    <property type="entry name" value="Haem_peroxidase_sf"/>
</dbReference>
<gene>
    <name evidence="12" type="primary">LOC114250824</name>
</gene>
<accession>A0A6J2KI88</accession>
<evidence type="ECO:0000256" key="5">
    <source>
        <dbReference type="ARBA" id="ARBA00022729"/>
    </source>
</evidence>
<proteinExistence type="predicted"/>
<dbReference type="CDD" id="cd09823">
    <property type="entry name" value="peroxinectin_like"/>
    <property type="match status" value="1"/>
</dbReference>
<dbReference type="GO" id="GO:0022412">
    <property type="term" value="P:cellular process involved in reproduction in multicellular organism"/>
    <property type="evidence" value="ECO:0007669"/>
    <property type="project" value="UniProtKB-ARBA"/>
</dbReference>
<dbReference type="KEGG" id="bman:114250824"/>
<dbReference type="FunFam" id="1.10.640.10:FF:000003">
    <property type="entry name" value="chorion peroxidase"/>
    <property type="match status" value="1"/>
</dbReference>
<dbReference type="SUPFAM" id="SSF48113">
    <property type="entry name" value="Heme-dependent peroxidases"/>
    <property type="match status" value="1"/>
</dbReference>
<organism evidence="11 12">
    <name type="scientific">Bombyx mandarina</name>
    <name type="common">Wild silk moth</name>
    <name type="synonym">Wild silkworm</name>
    <dbReference type="NCBI Taxonomy" id="7092"/>
    <lineage>
        <taxon>Eukaryota</taxon>
        <taxon>Metazoa</taxon>
        <taxon>Ecdysozoa</taxon>
        <taxon>Arthropoda</taxon>
        <taxon>Hexapoda</taxon>
        <taxon>Insecta</taxon>
        <taxon>Pterygota</taxon>
        <taxon>Neoptera</taxon>
        <taxon>Endopterygota</taxon>
        <taxon>Lepidoptera</taxon>
        <taxon>Glossata</taxon>
        <taxon>Ditrysia</taxon>
        <taxon>Bombycoidea</taxon>
        <taxon>Bombycidae</taxon>
        <taxon>Bombycinae</taxon>
        <taxon>Bombyx</taxon>
    </lineage>
</organism>
<feature type="binding site" description="axial binding residue" evidence="8">
    <location>
        <position position="390"/>
    </location>
    <ligand>
        <name>heme b</name>
        <dbReference type="ChEBI" id="CHEBI:60344"/>
    </ligand>
    <ligandPart>
        <name>Fe</name>
        <dbReference type="ChEBI" id="CHEBI:18248"/>
    </ligandPart>
</feature>
<dbReference type="GO" id="GO:0006979">
    <property type="term" value="P:response to oxidative stress"/>
    <property type="evidence" value="ECO:0007669"/>
    <property type="project" value="InterPro"/>
</dbReference>
<dbReference type="GO" id="GO:0046872">
    <property type="term" value="F:metal ion binding"/>
    <property type="evidence" value="ECO:0007669"/>
    <property type="project" value="UniProtKB-KW"/>
</dbReference>
<dbReference type="PANTHER" id="PTHR11475">
    <property type="entry name" value="OXIDASE/PEROXIDASE"/>
    <property type="match status" value="1"/>
</dbReference>
<keyword evidence="2" id="KW-0964">Secreted</keyword>
<comment type="subcellular location">
    <subcellularLocation>
        <location evidence="1">Secreted</location>
    </subcellularLocation>
</comment>
<keyword evidence="4 8" id="KW-0349">Heme</keyword>
<feature type="chain" id="PRO_5026993838" evidence="10">
    <location>
        <begin position="18"/>
        <end position="647"/>
    </location>
</feature>
<evidence type="ECO:0000256" key="7">
    <source>
        <dbReference type="ARBA" id="ARBA00023004"/>
    </source>
</evidence>
<keyword evidence="8" id="KW-0479">Metal-binding</keyword>
<dbReference type="GO" id="GO:0005576">
    <property type="term" value="C:extracellular region"/>
    <property type="evidence" value="ECO:0007669"/>
    <property type="project" value="UniProtKB-SubCell"/>
</dbReference>
<dbReference type="InterPro" id="IPR019791">
    <property type="entry name" value="Haem_peroxidase_animal"/>
</dbReference>
<keyword evidence="6" id="KW-0560">Oxidoreductase</keyword>
<keyword evidence="7 8" id="KW-0408">Iron</keyword>
<sequence>MIKLLVVYIFLLSHCLAFDFLERCNKCSKACPSHQVFSNSEKGNSSACAKPSKSCQDSKYRTLDGSCNNLKHTEWGMSETPYWRLVQNNYGDGISSLPISSTGKPLVSARQIRLSVFTNKEINDQKYTLLTMQWGQLIAHDMSLAAPPPSSEVPVCCTSNGMYTDEASTNAQCAAIGVPVNDPVRSPLGIKCLEFDRTKTTKHNNCTAPKVPADPISSTTSYMDLSFVYGNNEDQASPLRAWCGGRLLNVIRKGQEWLPQDPEASMTCNMKNRTNSPCYLAGDPRVNQNPQLSILQVVLLREHNRIADILSTLNPLWTDEIVFQETRRILIAMFQHISYYEYLPILLGAENMVKHKLIYPDEQKYVNDYDPNINPSIINEHATAANRFFHSSVYGHLEKYLKNRKEADSIRLSDWLDDPSVIEMNNNFLELSLGLTIEHQRANDRYYDVELTEYFERGSNELGTDLRAIDIQRGRDHGIGTYVNTRAVLGLDVPKAFDDLVGLIPDDLIEKLSELYPSIDDVELSVAGSLEIQEKNTQVGPTFLGILLKQFYNTRVGDRYFYENGENEKIAFTLEQLQSIRLGSSVARLFCDNVKGIQKMQPNPFEKISEKNKLVPCEEIPTIDLNLWKEKPKSLLKIWLSFLSSII</sequence>
<dbReference type="PRINTS" id="PR00457">
    <property type="entry name" value="ANPEROXIDASE"/>
</dbReference>
<dbReference type="Pfam" id="PF03098">
    <property type="entry name" value="An_peroxidase"/>
    <property type="match status" value="1"/>
</dbReference>
<evidence type="ECO:0000256" key="9">
    <source>
        <dbReference type="SAM" id="MobiDB-lite"/>
    </source>
</evidence>
<protein>
    <submittedName>
        <fullName evidence="12">Peroxidase-like</fullName>
    </submittedName>
</protein>
<evidence type="ECO:0000256" key="10">
    <source>
        <dbReference type="SAM" id="SignalP"/>
    </source>
</evidence>
<evidence type="ECO:0000256" key="3">
    <source>
        <dbReference type="ARBA" id="ARBA00022559"/>
    </source>
</evidence>
<dbReference type="GO" id="GO:0020037">
    <property type="term" value="F:heme binding"/>
    <property type="evidence" value="ECO:0007669"/>
    <property type="project" value="InterPro"/>
</dbReference>
<evidence type="ECO:0000313" key="12">
    <source>
        <dbReference type="RefSeq" id="XP_028040662.1"/>
    </source>
</evidence>
<dbReference type="RefSeq" id="XP_028040662.1">
    <property type="nucleotide sequence ID" value="XM_028184861.1"/>
</dbReference>
<evidence type="ECO:0000256" key="6">
    <source>
        <dbReference type="ARBA" id="ARBA00023002"/>
    </source>
</evidence>
<reference evidence="12" key="1">
    <citation type="submission" date="2025-08" db="UniProtKB">
        <authorList>
            <consortium name="RefSeq"/>
        </authorList>
    </citation>
    <scope>IDENTIFICATION</scope>
    <source>
        <tissue evidence="12">Silk gland</tissue>
    </source>
</reference>
<keyword evidence="11" id="KW-1185">Reference proteome</keyword>